<organism evidence="2 3">
    <name type="scientific">Gymnopus androsaceus JB14</name>
    <dbReference type="NCBI Taxonomy" id="1447944"/>
    <lineage>
        <taxon>Eukaryota</taxon>
        <taxon>Fungi</taxon>
        <taxon>Dikarya</taxon>
        <taxon>Basidiomycota</taxon>
        <taxon>Agaricomycotina</taxon>
        <taxon>Agaricomycetes</taxon>
        <taxon>Agaricomycetidae</taxon>
        <taxon>Agaricales</taxon>
        <taxon>Marasmiineae</taxon>
        <taxon>Omphalotaceae</taxon>
        <taxon>Gymnopus</taxon>
    </lineage>
</organism>
<protein>
    <submittedName>
        <fullName evidence="2">Uncharacterized protein</fullName>
    </submittedName>
</protein>
<sequence>STSATESSSVEDDRDHSIPSTKSSFAPGQAAFSSTPAGNRAAHLSDDPSWSASLESPLVMLDREIRNFSQDADETESSIATASPTPSKKQPEPLLRNLLRQ</sequence>
<accession>A0A6A4GAX4</accession>
<feature type="non-terminal residue" evidence="2">
    <location>
        <position position="1"/>
    </location>
</feature>
<evidence type="ECO:0000313" key="3">
    <source>
        <dbReference type="Proteomes" id="UP000799118"/>
    </source>
</evidence>
<dbReference type="EMBL" id="ML771224">
    <property type="protein sequence ID" value="KAE9382634.1"/>
    <property type="molecule type" value="Genomic_DNA"/>
</dbReference>
<reference evidence="2" key="1">
    <citation type="journal article" date="2019" name="Environ. Microbiol.">
        <title>Fungal ecological strategies reflected in gene transcription - a case study of two litter decomposers.</title>
        <authorList>
            <person name="Barbi F."/>
            <person name="Kohler A."/>
            <person name="Barry K."/>
            <person name="Baskaran P."/>
            <person name="Daum C."/>
            <person name="Fauchery L."/>
            <person name="Ihrmark K."/>
            <person name="Kuo A."/>
            <person name="LaButti K."/>
            <person name="Lipzen A."/>
            <person name="Morin E."/>
            <person name="Grigoriev I.V."/>
            <person name="Henrissat B."/>
            <person name="Lindahl B."/>
            <person name="Martin F."/>
        </authorList>
    </citation>
    <scope>NUCLEOTIDE SEQUENCE</scope>
    <source>
        <strain evidence="2">JB14</strain>
    </source>
</reference>
<dbReference type="OrthoDB" id="5573898at2759"/>
<proteinExistence type="predicted"/>
<feature type="compositionally biased region" description="Polar residues" evidence="1">
    <location>
        <begin position="77"/>
        <end position="88"/>
    </location>
</feature>
<keyword evidence="3" id="KW-1185">Reference proteome</keyword>
<evidence type="ECO:0000256" key="1">
    <source>
        <dbReference type="SAM" id="MobiDB-lite"/>
    </source>
</evidence>
<feature type="region of interest" description="Disordered" evidence="1">
    <location>
        <begin position="1"/>
        <end position="52"/>
    </location>
</feature>
<gene>
    <name evidence="2" type="ORF">BT96DRAFT_800122</name>
</gene>
<dbReference type="Proteomes" id="UP000799118">
    <property type="component" value="Unassembled WGS sequence"/>
</dbReference>
<dbReference type="AlphaFoldDB" id="A0A6A4GAX4"/>
<name>A0A6A4GAX4_9AGAR</name>
<feature type="compositionally biased region" description="Polar residues" evidence="1">
    <location>
        <begin position="18"/>
        <end position="37"/>
    </location>
</feature>
<evidence type="ECO:0000313" key="2">
    <source>
        <dbReference type="EMBL" id="KAE9382634.1"/>
    </source>
</evidence>
<feature type="region of interest" description="Disordered" evidence="1">
    <location>
        <begin position="65"/>
        <end position="101"/>
    </location>
</feature>
<feature type="non-terminal residue" evidence="2">
    <location>
        <position position="101"/>
    </location>
</feature>